<dbReference type="PANTHER" id="PTHR43507">
    <property type="entry name" value="NADH-UBIQUINONE OXIDOREDUCTASE CHAIN 4"/>
    <property type="match status" value="1"/>
</dbReference>
<dbReference type="GO" id="GO:0048039">
    <property type="term" value="F:ubiquinone binding"/>
    <property type="evidence" value="ECO:0007669"/>
    <property type="project" value="TreeGrafter"/>
</dbReference>
<evidence type="ECO:0000256" key="12">
    <source>
        <dbReference type="ARBA" id="ARBA00023027"/>
    </source>
</evidence>
<keyword evidence="8 17" id="KW-0812">Transmembrane</keyword>
<evidence type="ECO:0000256" key="14">
    <source>
        <dbReference type="ARBA" id="ARBA00023128"/>
    </source>
</evidence>
<keyword evidence="9" id="KW-1278">Translocase</keyword>
<dbReference type="InterPro" id="IPR003918">
    <property type="entry name" value="NADH_UbQ_OxRdtase"/>
</dbReference>
<dbReference type="GO" id="GO:0015990">
    <property type="term" value="P:electron transport coupled proton transport"/>
    <property type="evidence" value="ECO:0007669"/>
    <property type="project" value="TreeGrafter"/>
</dbReference>
<evidence type="ECO:0000256" key="1">
    <source>
        <dbReference type="ARBA" id="ARBA00003257"/>
    </source>
</evidence>
<dbReference type="GeneID" id="36278556"/>
<feature type="transmembrane region" description="Helical" evidence="17">
    <location>
        <begin position="297"/>
        <end position="318"/>
    </location>
</feature>
<keyword evidence="11 17" id="KW-1133">Transmembrane helix</keyword>
<accession>A0A343UQH2</accession>
<dbReference type="GO" id="GO:0003954">
    <property type="term" value="F:NADH dehydrogenase activity"/>
    <property type="evidence" value="ECO:0007669"/>
    <property type="project" value="TreeGrafter"/>
</dbReference>
<organism evidence="20">
    <name type="scientific">Centruroides vittatus</name>
    <name type="common">Striped bark scorpion</name>
    <dbReference type="NCBI Taxonomy" id="120091"/>
    <lineage>
        <taxon>Eukaryota</taxon>
        <taxon>Metazoa</taxon>
        <taxon>Ecdysozoa</taxon>
        <taxon>Arthropoda</taxon>
        <taxon>Chelicerata</taxon>
        <taxon>Arachnida</taxon>
        <taxon>Scorpiones</taxon>
        <taxon>Buthida</taxon>
        <taxon>Buthoidea</taxon>
        <taxon>Buthidae</taxon>
        <taxon>Centruroides</taxon>
    </lineage>
</organism>
<keyword evidence="13 17" id="KW-0830">Ubiquinone</keyword>
<keyword evidence="10 17" id="KW-0249">Electron transport</keyword>
<comment type="similarity">
    <text evidence="3 17">Belongs to the complex I subunit 4 family.</text>
</comment>
<comment type="function">
    <text evidence="1">Core subunit of the mitochondrial membrane respiratory chain NADH dehydrogenase (Complex I) that is believed to belong to the minimal assembly required for catalysis. Complex I functions in the transfer of electrons from NADH to the respiratory chain. The immediate electron acceptor for the enzyme is believed to be ubiquinone.</text>
</comment>
<evidence type="ECO:0000256" key="10">
    <source>
        <dbReference type="ARBA" id="ARBA00022982"/>
    </source>
</evidence>
<evidence type="ECO:0000256" key="11">
    <source>
        <dbReference type="ARBA" id="ARBA00022989"/>
    </source>
</evidence>
<dbReference type="AlphaFoldDB" id="A0A343UQH2"/>
<comment type="catalytic activity">
    <reaction evidence="16 17">
        <text>a ubiquinone + NADH + 5 H(+)(in) = a ubiquinol + NAD(+) + 4 H(+)(out)</text>
        <dbReference type="Rhea" id="RHEA:29091"/>
        <dbReference type="Rhea" id="RHEA-COMP:9565"/>
        <dbReference type="Rhea" id="RHEA-COMP:9566"/>
        <dbReference type="ChEBI" id="CHEBI:15378"/>
        <dbReference type="ChEBI" id="CHEBI:16389"/>
        <dbReference type="ChEBI" id="CHEBI:17976"/>
        <dbReference type="ChEBI" id="CHEBI:57540"/>
        <dbReference type="ChEBI" id="CHEBI:57945"/>
        <dbReference type="EC" id="7.1.1.2"/>
    </reaction>
</comment>
<dbReference type="GO" id="GO:0031966">
    <property type="term" value="C:mitochondrial membrane"/>
    <property type="evidence" value="ECO:0007669"/>
    <property type="project" value="UniProtKB-SubCell"/>
</dbReference>
<gene>
    <name evidence="20" type="primary">ND4</name>
</gene>
<evidence type="ECO:0000256" key="3">
    <source>
        <dbReference type="ARBA" id="ARBA00009025"/>
    </source>
</evidence>
<feature type="transmembrane region" description="Helical" evidence="17">
    <location>
        <begin position="106"/>
        <end position="126"/>
    </location>
</feature>
<feature type="transmembrane region" description="Helical" evidence="17">
    <location>
        <begin position="207"/>
        <end position="228"/>
    </location>
</feature>
<dbReference type="InterPro" id="IPR000260">
    <property type="entry name" value="NADH4_N"/>
</dbReference>
<evidence type="ECO:0000256" key="16">
    <source>
        <dbReference type="ARBA" id="ARBA00049551"/>
    </source>
</evidence>
<feature type="transmembrane region" description="Helical" evidence="17">
    <location>
        <begin position="417"/>
        <end position="440"/>
    </location>
</feature>
<evidence type="ECO:0000256" key="7">
    <source>
        <dbReference type="ARBA" id="ARBA00022660"/>
    </source>
</evidence>
<keyword evidence="7 17" id="KW-0679">Respiratory chain</keyword>
<evidence type="ECO:0000256" key="8">
    <source>
        <dbReference type="ARBA" id="ARBA00022692"/>
    </source>
</evidence>
<keyword evidence="15 17" id="KW-0472">Membrane</keyword>
<feature type="transmembrane region" description="Helical" evidence="17">
    <location>
        <begin position="327"/>
        <end position="345"/>
    </location>
</feature>
<dbReference type="InterPro" id="IPR001750">
    <property type="entry name" value="ND/Mrp_TM"/>
</dbReference>
<feature type="transmembrane region" description="Helical" evidence="17">
    <location>
        <begin position="51"/>
        <end position="71"/>
    </location>
</feature>
<feature type="domain" description="NADH:ubiquinone oxidoreductase chain 4 N-terminal" evidence="19">
    <location>
        <begin position="2"/>
        <end position="97"/>
    </location>
</feature>
<dbReference type="PANTHER" id="PTHR43507:SF20">
    <property type="entry name" value="NADH-UBIQUINONE OXIDOREDUCTASE CHAIN 4"/>
    <property type="match status" value="1"/>
</dbReference>
<name>A0A343UQH2_CENVT</name>
<feature type="transmembrane region" description="Helical" evidence="17">
    <location>
        <begin position="240"/>
        <end position="262"/>
    </location>
</feature>
<evidence type="ECO:0000259" key="18">
    <source>
        <dbReference type="Pfam" id="PF00361"/>
    </source>
</evidence>
<feature type="domain" description="NADH:quinone oxidoreductase/Mrp antiporter transmembrane" evidence="18">
    <location>
        <begin position="101"/>
        <end position="385"/>
    </location>
</feature>
<keyword evidence="6 17" id="KW-0813">Transport</keyword>
<feature type="transmembrane region" description="Helical" evidence="17">
    <location>
        <begin position="269"/>
        <end position="291"/>
    </location>
</feature>
<feature type="transmembrane region" description="Helical" evidence="17">
    <location>
        <begin position="138"/>
        <end position="157"/>
    </location>
</feature>
<proteinExistence type="inferred from homology"/>
<feature type="transmembrane region" description="Helical" evidence="17">
    <location>
        <begin position="365"/>
        <end position="396"/>
    </location>
</feature>
<protein>
    <recommendedName>
        <fullName evidence="5 17">NADH-ubiquinone oxidoreductase chain 4</fullName>
        <ecNumber evidence="4 17">7.1.1.2</ecNumber>
    </recommendedName>
</protein>
<keyword evidence="12 17" id="KW-0520">NAD</keyword>
<comment type="function">
    <text evidence="17">Core subunit of the mitochondrial membrane respiratory chain NADH dehydrogenase (Complex I) which catalyzes electron transfer from NADH through the respiratory chain, using ubiquinone as an electron acceptor. Essential for the catalytic activity and assembly of complex I.</text>
</comment>
<dbReference type="EC" id="7.1.1.2" evidence="4 17"/>
<reference evidence="20" key="1">
    <citation type="journal article" date="2017" name="Mitochondrial DNA Part B Resour">
        <title>The complete mitochondrial genome of the scorpion Centruroides vittatus (Arachnida: Scorpiones).</title>
        <authorList>
            <person name="Rhoads D.D."/>
            <person name="Pummill J.F."/>
        </authorList>
    </citation>
    <scope>NUCLEOTIDE SEQUENCE</scope>
</reference>
<evidence type="ECO:0000256" key="9">
    <source>
        <dbReference type="ARBA" id="ARBA00022967"/>
    </source>
</evidence>
<evidence type="ECO:0000313" key="20">
    <source>
        <dbReference type="EMBL" id="AVF96947.1"/>
    </source>
</evidence>
<sequence length="441" mass="50157">MMMMLILPTLMTPFLPSWKMTTFFLSLLLLMYFPQIYYTSSTKISHELLMQDLMSTTLILLSLLITILMFLSSTKIIKKEEKTFSLLTILLLLLLILSFSSSNLMMFYIFFEATIIPTFMIITMWGTQPERLSASLYMVLYTLSASLPFLVSLMMIMKMSETLFLPYLMHISLKTNTFWSILFLIAFLIKLPMFLTHLWLPKAHVEAPVAGSMILAAVLLKLGGYGILRMTAIFYSSMKLLSPALMSISLLGGILTSIICILQTDMKSLVAYSSVCHMSLMLSGAMTFSSWGALGSLSMMISHGLCSSALFCLVTMFYDRTHTRSMLLTRGMLSLFPSLILWWFLMSANNMAAPPSMNLFSEISLMISVLAWTPFTLIPIMLISFLSATYCILLFSTPSHGTPWEYTTQPSLFTRDFLSLFLHWLPLNILIIKMDLMMYWN</sequence>
<dbReference type="PRINTS" id="PR01437">
    <property type="entry name" value="NUOXDRDTASE4"/>
</dbReference>
<keyword evidence="14 17" id="KW-0496">Mitochondrion</keyword>
<dbReference type="EMBL" id="MF975702">
    <property type="protein sequence ID" value="AVF96947.1"/>
    <property type="molecule type" value="Genomic_DNA"/>
</dbReference>
<evidence type="ECO:0000256" key="15">
    <source>
        <dbReference type="ARBA" id="ARBA00023136"/>
    </source>
</evidence>
<dbReference type="Pfam" id="PF00361">
    <property type="entry name" value="Proton_antipo_M"/>
    <property type="match status" value="1"/>
</dbReference>
<evidence type="ECO:0000256" key="17">
    <source>
        <dbReference type="RuleBase" id="RU003297"/>
    </source>
</evidence>
<evidence type="ECO:0000256" key="4">
    <source>
        <dbReference type="ARBA" id="ARBA00012944"/>
    </source>
</evidence>
<dbReference type="GO" id="GO:0008137">
    <property type="term" value="F:NADH dehydrogenase (ubiquinone) activity"/>
    <property type="evidence" value="ECO:0007669"/>
    <property type="project" value="UniProtKB-UniRule"/>
</dbReference>
<dbReference type="RefSeq" id="YP_009470519.1">
    <property type="nucleotide sequence ID" value="NC_037222.1"/>
</dbReference>
<evidence type="ECO:0000259" key="19">
    <source>
        <dbReference type="Pfam" id="PF01059"/>
    </source>
</evidence>
<evidence type="ECO:0000256" key="2">
    <source>
        <dbReference type="ARBA" id="ARBA00004225"/>
    </source>
</evidence>
<feature type="transmembrane region" description="Helical" evidence="17">
    <location>
        <begin position="83"/>
        <end position="100"/>
    </location>
</feature>
<geneLocation type="mitochondrion" evidence="20"/>
<dbReference type="GO" id="GO:0042773">
    <property type="term" value="P:ATP synthesis coupled electron transport"/>
    <property type="evidence" value="ECO:0007669"/>
    <property type="project" value="InterPro"/>
</dbReference>
<evidence type="ECO:0000256" key="6">
    <source>
        <dbReference type="ARBA" id="ARBA00022448"/>
    </source>
</evidence>
<evidence type="ECO:0000256" key="5">
    <source>
        <dbReference type="ARBA" id="ARBA00021006"/>
    </source>
</evidence>
<dbReference type="Pfam" id="PF01059">
    <property type="entry name" value="Oxidored_q5_N"/>
    <property type="match status" value="1"/>
</dbReference>
<dbReference type="CTD" id="4538"/>
<comment type="subcellular location">
    <subcellularLocation>
        <location evidence="2 17">Mitochondrion membrane</location>
        <topology evidence="2 17">Multi-pass membrane protein</topology>
    </subcellularLocation>
</comment>
<evidence type="ECO:0000256" key="13">
    <source>
        <dbReference type="ARBA" id="ARBA00023075"/>
    </source>
</evidence>
<feature type="transmembrane region" description="Helical" evidence="17">
    <location>
        <begin position="177"/>
        <end position="200"/>
    </location>
</feature>